<accession>A0A9P0YXZ9</accession>
<dbReference type="PANTHER" id="PTHR47932:SF63">
    <property type="entry name" value="OS08G0290000 PROTEIN"/>
    <property type="match status" value="1"/>
</dbReference>
<dbReference type="Proteomes" id="UP001152484">
    <property type="component" value="Unassembled WGS sequence"/>
</dbReference>
<dbReference type="InterPro" id="IPR002885">
    <property type="entry name" value="PPR_rpt"/>
</dbReference>
<evidence type="ECO:0000256" key="1">
    <source>
        <dbReference type="ARBA" id="ARBA00022737"/>
    </source>
</evidence>
<feature type="repeat" description="PPR" evidence="2">
    <location>
        <begin position="485"/>
        <end position="519"/>
    </location>
</feature>
<evidence type="ECO:0000313" key="3">
    <source>
        <dbReference type="EMBL" id="CAH9079665.1"/>
    </source>
</evidence>
<keyword evidence="1" id="KW-0677">Repeat</keyword>
<dbReference type="Pfam" id="PF13041">
    <property type="entry name" value="PPR_2"/>
    <property type="match status" value="4"/>
</dbReference>
<feature type="repeat" description="PPR" evidence="2">
    <location>
        <begin position="344"/>
        <end position="378"/>
    </location>
</feature>
<dbReference type="NCBIfam" id="TIGR00756">
    <property type="entry name" value="PPR"/>
    <property type="match status" value="8"/>
</dbReference>
<dbReference type="PANTHER" id="PTHR47932">
    <property type="entry name" value="ATPASE EXPRESSION PROTEIN 3"/>
    <property type="match status" value="1"/>
</dbReference>
<feature type="repeat" description="PPR" evidence="2">
    <location>
        <begin position="450"/>
        <end position="484"/>
    </location>
</feature>
<name>A0A9P0YXZ9_CUSEU</name>
<dbReference type="InterPro" id="IPR011990">
    <property type="entry name" value="TPR-like_helical_dom_sf"/>
</dbReference>
<feature type="repeat" description="PPR" evidence="2">
    <location>
        <begin position="379"/>
        <end position="413"/>
    </location>
</feature>
<reference evidence="3" key="1">
    <citation type="submission" date="2022-07" db="EMBL/GenBank/DDBJ databases">
        <authorList>
            <person name="Macas J."/>
            <person name="Novak P."/>
            <person name="Neumann P."/>
        </authorList>
    </citation>
    <scope>NUCLEOTIDE SEQUENCE</scope>
</reference>
<dbReference type="EMBL" id="CAMAPE010000011">
    <property type="protein sequence ID" value="CAH9079665.1"/>
    <property type="molecule type" value="Genomic_DNA"/>
</dbReference>
<keyword evidence="4" id="KW-1185">Reference proteome</keyword>
<proteinExistence type="predicted"/>
<feature type="repeat" description="PPR" evidence="2">
    <location>
        <begin position="309"/>
        <end position="343"/>
    </location>
</feature>
<dbReference type="GO" id="GO:0003729">
    <property type="term" value="F:mRNA binding"/>
    <property type="evidence" value="ECO:0007669"/>
    <property type="project" value="TreeGrafter"/>
</dbReference>
<sequence length="566" mass="63399">MTKITGYTYKLGLEQRASERMRVQVHRALKFAPISRNFYGHAHSEPHHPFHAPLEGAEAVWFAKAICILCVRHSSSLDVLDCDYFRQNLNSLIAFDVIEHISGKLNNPVLAFSFFQFARLNLNIVHSLSSFRLLLMSHCEIGLHHTVRLLFNHMRTDGYFPDRSIVEFVVLTLANAGSIEVAKEILISESHVSNEKCGNICHFLHSKFLSLLMKKKRVEEAVSFFIDYILRSKIFCLDTFTFNIVIRGLCVSGMVDRAFPFLTGMENFGCLPDLVTYNTLINGFSSAGDVDRAQSLVREIHLLGRFSPDVVTYTSVISGYCKLGRMVEAVNIMEEMISFGIRPTLVTFNILINGFGKIGDMVSALKIHERMSLVGCLPDVITFTSLINGHCQSGDLDHGLKLFDQMKERKLFPNSYTFSIVIHALCKKNRITEACEFLKKLKSRADIVPQPFIYNPVVDGLCKAGNLEQANAIAADMEVKGCCHDKITFTILILGHCMKGRMADAVNIFNKMVALGCTPDKLTTSCFTSILLKAGLAKEAYRIKSYASGTVPYRNNIEVPIAAYNS</sequence>
<gene>
    <name evidence="3" type="ORF">CEURO_LOCUS7187</name>
</gene>
<evidence type="ECO:0000256" key="2">
    <source>
        <dbReference type="PROSITE-ProRule" id="PRU00708"/>
    </source>
</evidence>
<organism evidence="3 4">
    <name type="scientific">Cuscuta europaea</name>
    <name type="common">European dodder</name>
    <dbReference type="NCBI Taxonomy" id="41803"/>
    <lineage>
        <taxon>Eukaryota</taxon>
        <taxon>Viridiplantae</taxon>
        <taxon>Streptophyta</taxon>
        <taxon>Embryophyta</taxon>
        <taxon>Tracheophyta</taxon>
        <taxon>Spermatophyta</taxon>
        <taxon>Magnoliopsida</taxon>
        <taxon>eudicotyledons</taxon>
        <taxon>Gunneridae</taxon>
        <taxon>Pentapetalae</taxon>
        <taxon>asterids</taxon>
        <taxon>lamiids</taxon>
        <taxon>Solanales</taxon>
        <taxon>Convolvulaceae</taxon>
        <taxon>Cuscuteae</taxon>
        <taxon>Cuscuta</taxon>
        <taxon>Cuscuta subgen. Cuscuta</taxon>
    </lineage>
</organism>
<evidence type="ECO:0000313" key="4">
    <source>
        <dbReference type="Proteomes" id="UP001152484"/>
    </source>
</evidence>
<dbReference type="OrthoDB" id="185373at2759"/>
<feature type="repeat" description="PPR" evidence="2">
    <location>
        <begin position="238"/>
        <end position="272"/>
    </location>
</feature>
<feature type="repeat" description="PPR" evidence="2">
    <location>
        <begin position="273"/>
        <end position="307"/>
    </location>
</feature>
<dbReference type="AlphaFoldDB" id="A0A9P0YXZ9"/>
<dbReference type="Gene3D" id="1.25.40.10">
    <property type="entry name" value="Tetratricopeptide repeat domain"/>
    <property type="match status" value="5"/>
</dbReference>
<evidence type="ECO:0008006" key="5">
    <source>
        <dbReference type="Google" id="ProtNLM"/>
    </source>
</evidence>
<feature type="repeat" description="PPR" evidence="2">
    <location>
        <begin position="414"/>
        <end position="444"/>
    </location>
</feature>
<dbReference type="PROSITE" id="PS51375">
    <property type="entry name" value="PPR"/>
    <property type="match status" value="8"/>
</dbReference>
<protein>
    <recommendedName>
        <fullName evidence="5">Pentatricopeptide repeat-containing protein</fullName>
    </recommendedName>
</protein>
<comment type="caution">
    <text evidence="3">The sequence shown here is derived from an EMBL/GenBank/DDBJ whole genome shotgun (WGS) entry which is preliminary data.</text>
</comment>